<feature type="region of interest" description="Disordered" evidence="1">
    <location>
        <begin position="23"/>
        <end position="65"/>
    </location>
</feature>
<evidence type="ECO:0000313" key="2">
    <source>
        <dbReference type="EMBL" id="KAI9549230.1"/>
    </source>
</evidence>
<feature type="compositionally biased region" description="Low complexity" evidence="1">
    <location>
        <begin position="27"/>
        <end position="44"/>
    </location>
</feature>
<gene>
    <name evidence="2" type="ORF">GHT06_007325</name>
</gene>
<evidence type="ECO:0000256" key="1">
    <source>
        <dbReference type="SAM" id="MobiDB-lite"/>
    </source>
</evidence>
<comment type="caution">
    <text evidence="2">The sequence shown here is derived from an EMBL/GenBank/DDBJ whole genome shotgun (WGS) entry which is preliminary data.</text>
</comment>
<organism evidence="2 3">
    <name type="scientific">Daphnia sinensis</name>
    <dbReference type="NCBI Taxonomy" id="1820382"/>
    <lineage>
        <taxon>Eukaryota</taxon>
        <taxon>Metazoa</taxon>
        <taxon>Ecdysozoa</taxon>
        <taxon>Arthropoda</taxon>
        <taxon>Crustacea</taxon>
        <taxon>Branchiopoda</taxon>
        <taxon>Diplostraca</taxon>
        <taxon>Cladocera</taxon>
        <taxon>Anomopoda</taxon>
        <taxon>Daphniidae</taxon>
        <taxon>Daphnia</taxon>
        <taxon>Daphnia similis group</taxon>
    </lineage>
</organism>
<sequence length="202" mass="21903">MRVSNRKLTKGISTTATAWAAAYKPNSSGPTHTQSTPTSPSPATRSRRCWSSTAHPPSWADRGAKTRVYQRLKLINRQACQENGTRPSMMASNSSSIADLSNHGKGSDSCNHLRARGAKCTNQSCSGVAKPILSRRSKIGIGHDAPHGGLENALGLTLLRIRYDSGKLKRNCAKSVVKNGTRLSTEKRIELRSAWRNKPGKP</sequence>
<keyword evidence="3" id="KW-1185">Reference proteome</keyword>
<dbReference type="AlphaFoldDB" id="A0AAD5KTF7"/>
<feature type="compositionally biased region" description="Polar residues" evidence="1">
    <location>
        <begin position="81"/>
        <end position="99"/>
    </location>
</feature>
<evidence type="ECO:0000313" key="3">
    <source>
        <dbReference type="Proteomes" id="UP000820818"/>
    </source>
</evidence>
<proteinExistence type="predicted"/>
<accession>A0AAD5KTF7</accession>
<dbReference type="Proteomes" id="UP000820818">
    <property type="component" value="Unassembled WGS sequence"/>
</dbReference>
<feature type="region of interest" description="Disordered" evidence="1">
    <location>
        <begin position="81"/>
        <end position="106"/>
    </location>
</feature>
<name>A0AAD5KTF7_9CRUS</name>
<protein>
    <submittedName>
        <fullName evidence="2">Uncharacterized protein</fullName>
    </submittedName>
</protein>
<dbReference type="EMBL" id="WJBH02000343">
    <property type="protein sequence ID" value="KAI9549230.1"/>
    <property type="molecule type" value="Genomic_DNA"/>
</dbReference>
<reference evidence="2" key="1">
    <citation type="submission" date="2022-05" db="EMBL/GenBank/DDBJ databases">
        <title>A multi-omics perspective on studying reproductive biology in Daphnia sinensis.</title>
        <authorList>
            <person name="Jia J."/>
        </authorList>
    </citation>
    <scope>NUCLEOTIDE SEQUENCE</scope>
    <source>
        <strain evidence="2">WSL</strain>
    </source>
</reference>